<dbReference type="Gene3D" id="3.30.565.10">
    <property type="entry name" value="Histidine kinase-like ATPase, C-terminal domain"/>
    <property type="match status" value="1"/>
</dbReference>
<feature type="transmembrane region" description="Helical" evidence="14">
    <location>
        <begin position="167"/>
        <end position="189"/>
    </location>
</feature>
<feature type="domain" description="HAMP" evidence="16">
    <location>
        <begin position="189"/>
        <end position="243"/>
    </location>
</feature>
<dbReference type="Gene3D" id="1.10.287.130">
    <property type="match status" value="1"/>
</dbReference>
<evidence type="ECO:0000256" key="14">
    <source>
        <dbReference type="SAM" id="Phobius"/>
    </source>
</evidence>
<keyword evidence="6" id="KW-0808">Transferase</keyword>
<dbReference type="InterPro" id="IPR005467">
    <property type="entry name" value="His_kinase_dom"/>
</dbReference>
<comment type="catalytic activity">
    <reaction evidence="1">
        <text>ATP + protein L-histidine = ADP + protein N-phospho-L-histidine.</text>
        <dbReference type="EC" id="2.7.13.3"/>
    </reaction>
</comment>
<dbReference type="Pfam" id="PF02518">
    <property type="entry name" value="HATPase_c"/>
    <property type="match status" value="1"/>
</dbReference>
<dbReference type="Proteomes" id="UP001595478">
    <property type="component" value="Unassembled WGS sequence"/>
</dbReference>
<dbReference type="InterPro" id="IPR050398">
    <property type="entry name" value="HssS/ArlS-like"/>
</dbReference>
<evidence type="ECO:0000313" key="18">
    <source>
        <dbReference type="Proteomes" id="UP001595478"/>
    </source>
</evidence>
<dbReference type="PANTHER" id="PTHR45528">
    <property type="entry name" value="SENSOR HISTIDINE KINASE CPXA"/>
    <property type="match status" value="1"/>
</dbReference>
<feature type="transmembrane region" description="Helical" evidence="14">
    <location>
        <begin position="17"/>
        <end position="35"/>
    </location>
</feature>
<dbReference type="SMART" id="SM00304">
    <property type="entry name" value="HAMP"/>
    <property type="match status" value="1"/>
</dbReference>
<dbReference type="PANTHER" id="PTHR45528:SF1">
    <property type="entry name" value="SENSOR HISTIDINE KINASE CPXA"/>
    <property type="match status" value="1"/>
</dbReference>
<comment type="subcellular location">
    <subcellularLocation>
        <location evidence="2">Cell membrane</location>
        <topology evidence="2">Multi-pass membrane protein</topology>
    </subcellularLocation>
</comment>
<keyword evidence="13 14" id="KW-0472">Membrane</keyword>
<keyword evidence="9" id="KW-0418">Kinase</keyword>
<dbReference type="Pfam" id="PF00512">
    <property type="entry name" value="HisKA"/>
    <property type="match status" value="1"/>
</dbReference>
<dbReference type="EMBL" id="JBHRSW010000021">
    <property type="protein sequence ID" value="MFC3122340.1"/>
    <property type="molecule type" value="Genomic_DNA"/>
</dbReference>
<keyword evidence="4" id="KW-1003">Cell membrane</keyword>
<dbReference type="SMART" id="SM00387">
    <property type="entry name" value="HATPase_c"/>
    <property type="match status" value="1"/>
</dbReference>
<accession>A0ABV7FQG3</accession>
<dbReference type="RefSeq" id="WP_376920473.1">
    <property type="nucleotide sequence ID" value="NZ_JBHRSW010000021.1"/>
</dbReference>
<evidence type="ECO:0000256" key="3">
    <source>
        <dbReference type="ARBA" id="ARBA00012438"/>
    </source>
</evidence>
<gene>
    <name evidence="17" type="ORF">ACFOHL_11985</name>
</gene>
<evidence type="ECO:0000256" key="2">
    <source>
        <dbReference type="ARBA" id="ARBA00004651"/>
    </source>
</evidence>
<dbReference type="PROSITE" id="PS50885">
    <property type="entry name" value="HAMP"/>
    <property type="match status" value="1"/>
</dbReference>
<dbReference type="SUPFAM" id="SSF47384">
    <property type="entry name" value="Homodimeric domain of signal transducing histidine kinase"/>
    <property type="match status" value="1"/>
</dbReference>
<evidence type="ECO:0000256" key="1">
    <source>
        <dbReference type="ARBA" id="ARBA00000085"/>
    </source>
</evidence>
<keyword evidence="7 14" id="KW-0812">Transmembrane</keyword>
<protein>
    <recommendedName>
        <fullName evidence="3">histidine kinase</fullName>
        <ecNumber evidence="3">2.7.13.3</ecNumber>
    </recommendedName>
</protein>
<feature type="domain" description="Histidine kinase" evidence="15">
    <location>
        <begin position="251"/>
        <end position="471"/>
    </location>
</feature>
<dbReference type="Pfam" id="PF00672">
    <property type="entry name" value="HAMP"/>
    <property type="match status" value="1"/>
</dbReference>
<dbReference type="EC" id="2.7.13.3" evidence="3"/>
<evidence type="ECO:0000256" key="8">
    <source>
        <dbReference type="ARBA" id="ARBA00022741"/>
    </source>
</evidence>
<comment type="caution">
    <text evidence="17">The sequence shown here is derived from an EMBL/GenBank/DDBJ whole genome shotgun (WGS) entry which is preliminary data.</text>
</comment>
<organism evidence="17 18">
    <name type="scientific">Agaribacter flavus</name>
    <dbReference type="NCBI Taxonomy" id="1902781"/>
    <lineage>
        <taxon>Bacteria</taxon>
        <taxon>Pseudomonadati</taxon>
        <taxon>Pseudomonadota</taxon>
        <taxon>Gammaproteobacteria</taxon>
        <taxon>Alteromonadales</taxon>
        <taxon>Alteromonadaceae</taxon>
        <taxon>Agaribacter</taxon>
    </lineage>
</organism>
<evidence type="ECO:0000256" key="13">
    <source>
        <dbReference type="ARBA" id="ARBA00023136"/>
    </source>
</evidence>
<evidence type="ECO:0000256" key="6">
    <source>
        <dbReference type="ARBA" id="ARBA00022679"/>
    </source>
</evidence>
<dbReference type="PROSITE" id="PS50109">
    <property type="entry name" value="HIS_KIN"/>
    <property type="match status" value="1"/>
</dbReference>
<evidence type="ECO:0000256" key="9">
    <source>
        <dbReference type="ARBA" id="ARBA00022777"/>
    </source>
</evidence>
<proteinExistence type="predicted"/>
<reference evidence="18" key="1">
    <citation type="journal article" date="2019" name="Int. J. Syst. Evol. Microbiol.">
        <title>The Global Catalogue of Microorganisms (GCM) 10K type strain sequencing project: providing services to taxonomists for standard genome sequencing and annotation.</title>
        <authorList>
            <consortium name="The Broad Institute Genomics Platform"/>
            <consortium name="The Broad Institute Genome Sequencing Center for Infectious Disease"/>
            <person name="Wu L."/>
            <person name="Ma J."/>
        </authorList>
    </citation>
    <scope>NUCLEOTIDE SEQUENCE [LARGE SCALE GENOMIC DNA]</scope>
    <source>
        <strain evidence="18">KCTC 52473</strain>
    </source>
</reference>
<keyword evidence="18" id="KW-1185">Reference proteome</keyword>
<evidence type="ECO:0000259" key="15">
    <source>
        <dbReference type="PROSITE" id="PS50109"/>
    </source>
</evidence>
<dbReference type="InterPro" id="IPR003594">
    <property type="entry name" value="HATPase_dom"/>
</dbReference>
<evidence type="ECO:0000259" key="16">
    <source>
        <dbReference type="PROSITE" id="PS50885"/>
    </source>
</evidence>
<evidence type="ECO:0000256" key="7">
    <source>
        <dbReference type="ARBA" id="ARBA00022692"/>
    </source>
</evidence>
<evidence type="ECO:0000313" key="17">
    <source>
        <dbReference type="EMBL" id="MFC3122340.1"/>
    </source>
</evidence>
<evidence type="ECO:0000256" key="4">
    <source>
        <dbReference type="ARBA" id="ARBA00022475"/>
    </source>
</evidence>
<keyword evidence="11 14" id="KW-1133">Transmembrane helix</keyword>
<keyword evidence="5" id="KW-0597">Phosphoprotein</keyword>
<dbReference type="InterPro" id="IPR003660">
    <property type="entry name" value="HAMP_dom"/>
</dbReference>
<dbReference type="CDD" id="cd00082">
    <property type="entry name" value="HisKA"/>
    <property type="match status" value="1"/>
</dbReference>
<evidence type="ECO:0000256" key="12">
    <source>
        <dbReference type="ARBA" id="ARBA00023012"/>
    </source>
</evidence>
<evidence type="ECO:0000256" key="5">
    <source>
        <dbReference type="ARBA" id="ARBA00022553"/>
    </source>
</evidence>
<evidence type="ECO:0000256" key="11">
    <source>
        <dbReference type="ARBA" id="ARBA00022989"/>
    </source>
</evidence>
<dbReference type="InterPro" id="IPR003661">
    <property type="entry name" value="HisK_dim/P_dom"/>
</dbReference>
<name>A0ABV7FQG3_9ALTE</name>
<dbReference type="CDD" id="cd06225">
    <property type="entry name" value="HAMP"/>
    <property type="match status" value="1"/>
</dbReference>
<keyword evidence="10" id="KW-0067">ATP-binding</keyword>
<keyword evidence="8" id="KW-0547">Nucleotide-binding</keyword>
<evidence type="ECO:0000256" key="10">
    <source>
        <dbReference type="ARBA" id="ARBA00022840"/>
    </source>
</evidence>
<dbReference type="InterPro" id="IPR036890">
    <property type="entry name" value="HATPase_C_sf"/>
</dbReference>
<sequence>MQFIKKLNPANSLFGKIFIWFWITVVSMLLGAFFISSWINSTSTQVSAVGDTQNPRHTQFISKLNRHIDNGVPMHRAFKRMTANGRPLAIAVNSSTGQVHLSFPLPMLNKPMRDYRDFFKEMVGSEQVVVIKTHNMEFFGPYRLAGDADQYAIYLGRLLRRHERGQYSAFAGLSLMLVLGTGLCLFLAWRLSKPINQLRVTTQKIREGDFTYRMTNCDGRQDEVGALARDFNAMTERLTASLVQQQNLLANVSHELRTPLTRLQLSVAMLYEKLGDKDSDLQRIEKEVMQMDKLIGDVLSVTRMDLQSQGQLNIVFEPMCVKQFIERCMEGLNFEAEALGIDLRLTIESSATLDINFDSLKSAIENITRNALRYARSQVTIKISDEPNNTVLIVIGDDGPGLQGGAFENMIQAFYYVDKASASKHTSTGLGLTIANAAVKLNKGRLFEINNTEPDFALRGLHLAIELPNANESISRNQGE</sequence>
<dbReference type="Gene3D" id="6.10.340.10">
    <property type="match status" value="1"/>
</dbReference>
<keyword evidence="12" id="KW-0902">Two-component regulatory system</keyword>
<dbReference type="InterPro" id="IPR036097">
    <property type="entry name" value="HisK_dim/P_sf"/>
</dbReference>
<dbReference type="SUPFAM" id="SSF55874">
    <property type="entry name" value="ATPase domain of HSP90 chaperone/DNA topoisomerase II/histidine kinase"/>
    <property type="match status" value="1"/>
</dbReference>
<dbReference type="SUPFAM" id="SSF158472">
    <property type="entry name" value="HAMP domain-like"/>
    <property type="match status" value="1"/>
</dbReference>
<dbReference type="SMART" id="SM00388">
    <property type="entry name" value="HisKA"/>
    <property type="match status" value="1"/>
</dbReference>